<accession>A0AA86MIP0</accession>
<dbReference type="AlphaFoldDB" id="A0AA86MIP0"/>
<organism evidence="1 2">
    <name type="scientific">Limnobacter thiooxidans</name>
    <dbReference type="NCBI Taxonomy" id="131080"/>
    <lineage>
        <taxon>Bacteria</taxon>
        <taxon>Pseudomonadati</taxon>
        <taxon>Pseudomonadota</taxon>
        <taxon>Betaproteobacteria</taxon>
        <taxon>Burkholderiales</taxon>
        <taxon>Burkholderiaceae</taxon>
        <taxon>Limnobacter</taxon>
    </lineage>
</organism>
<evidence type="ECO:0000313" key="1">
    <source>
        <dbReference type="EMBL" id="BET26502.1"/>
    </source>
</evidence>
<keyword evidence="2" id="KW-1185">Reference proteome</keyword>
<reference evidence="1 2" key="1">
    <citation type="submission" date="2023-10" db="EMBL/GenBank/DDBJ databases">
        <title>Complete Genome Sequence of Limnobacter thiooxidans CS-K2T, Isolated from freshwater lake sediments in Bavaria, Germany.</title>
        <authorList>
            <person name="Naruki M."/>
            <person name="Watanabe A."/>
            <person name="Warashina T."/>
            <person name="Morita T."/>
            <person name="Arakawa K."/>
        </authorList>
    </citation>
    <scope>NUCLEOTIDE SEQUENCE [LARGE SCALE GENOMIC DNA]</scope>
    <source>
        <strain evidence="1 2">CS-K2</strain>
    </source>
</reference>
<protein>
    <submittedName>
        <fullName evidence="1">Uncharacterized protein</fullName>
    </submittedName>
</protein>
<proteinExistence type="predicted"/>
<sequence length="273" mass="31223">MGKSSFFGETTTAVQGIVTGSWVSEFEHDGQVSYCLQTEIYDSWHVHYFHVYTLVPAKRIEVGRFVLIHPLGKKRHVDQVCDTEAIFNETHFGIEHNPFDFLPARTKEQQKTKGVLVWSYSHLPAELKEVVTRVIHLRADLFVSSLANAGLLQLISETSEKHSKRVPSRMASEDDEISVESQLIHCAPIAAFLHTFCKANRNFCTGWPEGVRASFSGFWEFSKLRPGDERLLEDARELMLLIGQILEMHGFQKVPDFIRANEKYFLMAALDRH</sequence>
<name>A0AA86MIP0_9BURK</name>
<gene>
    <name evidence="1" type="ORF">RGQ30_20030</name>
</gene>
<dbReference type="EMBL" id="AP028947">
    <property type="protein sequence ID" value="BET26502.1"/>
    <property type="molecule type" value="Genomic_DNA"/>
</dbReference>
<dbReference type="RefSeq" id="WP_130556034.1">
    <property type="nucleotide sequence ID" value="NZ_AP028947.1"/>
</dbReference>
<evidence type="ECO:0000313" key="2">
    <source>
        <dbReference type="Proteomes" id="UP001329151"/>
    </source>
</evidence>
<dbReference type="Proteomes" id="UP001329151">
    <property type="component" value="Chromosome"/>
</dbReference>
<dbReference type="KEGG" id="lto:RGQ30_20030"/>